<dbReference type="GO" id="GO:0001228">
    <property type="term" value="F:DNA-binding transcription activator activity, RNA polymerase II-specific"/>
    <property type="evidence" value="ECO:0007669"/>
    <property type="project" value="TreeGrafter"/>
</dbReference>
<dbReference type="InterPro" id="IPR050140">
    <property type="entry name" value="SRY-related_HMG-box_TF-like"/>
</dbReference>
<evidence type="ECO:0000256" key="2">
    <source>
        <dbReference type="ARBA" id="ARBA00023163"/>
    </source>
</evidence>
<dbReference type="CDD" id="cd01389">
    <property type="entry name" value="HMG-box_ROX1-like"/>
    <property type="match status" value="1"/>
</dbReference>
<keyword evidence="1 3" id="KW-0238">DNA-binding</keyword>
<accession>A0A168PYI0</accession>
<evidence type="ECO:0000256" key="4">
    <source>
        <dbReference type="SAM" id="MobiDB-lite"/>
    </source>
</evidence>
<gene>
    <name evidence="6" type="primary">ABSGL_09013.1 scaffold 10666</name>
</gene>
<dbReference type="SUPFAM" id="SSF47095">
    <property type="entry name" value="HMG-box"/>
    <property type="match status" value="1"/>
</dbReference>
<protein>
    <recommendedName>
        <fullName evidence="5">HMG box domain-containing protein</fullName>
    </recommendedName>
</protein>
<dbReference type="GO" id="GO:0005634">
    <property type="term" value="C:nucleus"/>
    <property type="evidence" value="ECO:0007669"/>
    <property type="project" value="UniProtKB-UniRule"/>
</dbReference>
<keyword evidence="2" id="KW-0804">Transcription</keyword>
<keyword evidence="7" id="KW-1185">Reference proteome</keyword>
<organism evidence="6">
    <name type="scientific">Absidia glauca</name>
    <name type="common">Pin mould</name>
    <dbReference type="NCBI Taxonomy" id="4829"/>
    <lineage>
        <taxon>Eukaryota</taxon>
        <taxon>Fungi</taxon>
        <taxon>Fungi incertae sedis</taxon>
        <taxon>Mucoromycota</taxon>
        <taxon>Mucoromycotina</taxon>
        <taxon>Mucoromycetes</taxon>
        <taxon>Mucorales</taxon>
        <taxon>Cunninghamellaceae</taxon>
        <taxon>Absidia</taxon>
    </lineage>
</organism>
<evidence type="ECO:0000313" key="6">
    <source>
        <dbReference type="EMBL" id="SAM03195.1"/>
    </source>
</evidence>
<proteinExistence type="predicted"/>
<feature type="domain" description="HMG box" evidence="5">
    <location>
        <begin position="44"/>
        <end position="112"/>
    </location>
</feature>
<dbReference type="Pfam" id="PF00505">
    <property type="entry name" value="HMG_box"/>
    <property type="match status" value="1"/>
</dbReference>
<dbReference type="InterPro" id="IPR036910">
    <property type="entry name" value="HMG_box_dom_sf"/>
</dbReference>
<dbReference type="AlphaFoldDB" id="A0A168PYI0"/>
<keyword evidence="3" id="KW-0539">Nucleus</keyword>
<dbReference type="GO" id="GO:0000978">
    <property type="term" value="F:RNA polymerase II cis-regulatory region sequence-specific DNA binding"/>
    <property type="evidence" value="ECO:0007669"/>
    <property type="project" value="TreeGrafter"/>
</dbReference>
<name>A0A168PYI0_ABSGL</name>
<dbReference type="EMBL" id="LT554066">
    <property type="protein sequence ID" value="SAM03195.1"/>
    <property type="molecule type" value="Genomic_DNA"/>
</dbReference>
<evidence type="ECO:0000256" key="1">
    <source>
        <dbReference type="ARBA" id="ARBA00023125"/>
    </source>
</evidence>
<dbReference type="PANTHER" id="PTHR10270:SF161">
    <property type="entry name" value="SEX-DETERMINING REGION Y PROTEIN"/>
    <property type="match status" value="1"/>
</dbReference>
<evidence type="ECO:0000256" key="3">
    <source>
        <dbReference type="PROSITE-ProRule" id="PRU00267"/>
    </source>
</evidence>
<feature type="region of interest" description="Disordered" evidence="4">
    <location>
        <begin position="112"/>
        <end position="136"/>
    </location>
</feature>
<dbReference type="OMA" id="ELCKGAN"/>
<dbReference type="OrthoDB" id="6247875at2759"/>
<dbReference type="PROSITE" id="PS50118">
    <property type="entry name" value="HMG_BOX_2"/>
    <property type="match status" value="1"/>
</dbReference>
<dbReference type="SMART" id="SM00398">
    <property type="entry name" value="HMG"/>
    <property type="match status" value="1"/>
</dbReference>
<dbReference type="InterPro" id="IPR009071">
    <property type="entry name" value="HMG_box_dom"/>
</dbReference>
<evidence type="ECO:0000259" key="5">
    <source>
        <dbReference type="PROSITE" id="PS50118"/>
    </source>
</evidence>
<sequence length="302" mass="34891">MKPAYLTPLTAEQRKDVNQLIMLTEANRRPLRKPRIRKRDPKNPPRPANCFLVYRREKQSQIAELCKGANHRVISKLVAKWWKAMDQDTKNIYVDIANQLKHEHTVKFPDYKYTPKRKRNHNQQQETEPTAPAIKTEESVAPAIKTEESVAPAIKTEESVVQPAGSMMMAREQMDALFYPSATSSSFNTFTHNLDGVINYNNNTDLLLDPSNLFDYQTSTAHCYDTNGISNLLLCQPVVDESFDRYLPPAPLDTFDSFWGYPPLPDFINQWPWFQEQQQPIMNDFYTPLFESPSSSAWSEQQ</sequence>
<dbReference type="Gene3D" id="1.10.30.10">
    <property type="entry name" value="High mobility group box domain"/>
    <property type="match status" value="1"/>
</dbReference>
<dbReference type="InParanoid" id="A0A168PYI0"/>
<dbReference type="Proteomes" id="UP000078561">
    <property type="component" value="Unassembled WGS sequence"/>
</dbReference>
<reference evidence="6" key="1">
    <citation type="submission" date="2016-04" db="EMBL/GenBank/DDBJ databases">
        <authorList>
            <person name="Evans L.H."/>
            <person name="Alamgir A."/>
            <person name="Owens N."/>
            <person name="Weber N.D."/>
            <person name="Virtaneva K."/>
            <person name="Barbian K."/>
            <person name="Babar A."/>
            <person name="Rosenke K."/>
        </authorList>
    </citation>
    <scope>NUCLEOTIDE SEQUENCE [LARGE SCALE GENOMIC DNA]</scope>
    <source>
        <strain evidence="6">CBS 101.48</strain>
    </source>
</reference>
<dbReference type="PANTHER" id="PTHR10270">
    <property type="entry name" value="SOX TRANSCRIPTION FACTOR"/>
    <property type="match status" value="1"/>
</dbReference>
<evidence type="ECO:0000313" key="7">
    <source>
        <dbReference type="Proteomes" id="UP000078561"/>
    </source>
</evidence>
<dbReference type="GO" id="GO:0030154">
    <property type="term" value="P:cell differentiation"/>
    <property type="evidence" value="ECO:0007669"/>
    <property type="project" value="TreeGrafter"/>
</dbReference>
<feature type="DNA-binding region" description="HMG box" evidence="3">
    <location>
        <begin position="44"/>
        <end position="112"/>
    </location>
</feature>
<dbReference type="STRING" id="4829.A0A168PYI0"/>